<dbReference type="EMBL" id="FQZX01000001">
    <property type="protein sequence ID" value="SHJ91906.1"/>
    <property type="molecule type" value="Genomic_DNA"/>
</dbReference>
<evidence type="ECO:0000256" key="1">
    <source>
        <dbReference type="ARBA" id="ARBA00022729"/>
    </source>
</evidence>
<proteinExistence type="predicted"/>
<dbReference type="RefSeq" id="WP_073243415.1">
    <property type="nucleotide sequence ID" value="NZ_FQZX01000001.1"/>
</dbReference>
<evidence type="ECO:0000313" key="3">
    <source>
        <dbReference type="EMBL" id="SHJ91906.1"/>
    </source>
</evidence>
<dbReference type="Pfam" id="PF01551">
    <property type="entry name" value="Peptidase_M23"/>
    <property type="match status" value="1"/>
</dbReference>
<dbReference type="InterPro" id="IPR011055">
    <property type="entry name" value="Dup_hybrid_motif"/>
</dbReference>
<dbReference type="PANTHER" id="PTHR21666">
    <property type="entry name" value="PEPTIDASE-RELATED"/>
    <property type="match status" value="1"/>
</dbReference>
<keyword evidence="4" id="KW-1185">Reference proteome</keyword>
<feature type="domain" description="M23ase beta-sheet core" evidence="2">
    <location>
        <begin position="94"/>
        <end position="193"/>
    </location>
</feature>
<evidence type="ECO:0000259" key="2">
    <source>
        <dbReference type="Pfam" id="PF01551"/>
    </source>
</evidence>
<dbReference type="AlphaFoldDB" id="A0A1M6N8I9"/>
<reference evidence="4" key="1">
    <citation type="submission" date="2016-11" db="EMBL/GenBank/DDBJ databases">
        <authorList>
            <person name="Varghese N."/>
            <person name="Submissions S."/>
        </authorList>
    </citation>
    <scope>NUCLEOTIDE SEQUENCE [LARGE SCALE GENOMIC DNA]</scope>
    <source>
        <strain evidence="4">DSM 16478</strain>
    </source>
</reference>
<dbReference type="Gene3D" id="2.70.70.10">
    <property type="entry name" value="Glucose Permease (Domain IIA)"/>
    <property type="match status" value="1"/>
</dbReference>
<organism evidence="3 4">
    <name type="scientific">Maribacter aquivivus</name>
    <dbReference type="NCBI Taxonomy" id="228958"/>
    <lineage>
        <taxon>Bacteria</taxon>
        <taxon>Pseudomonadati</taxon>
        <taxon>Bacteroidota</taxon>
        <taxon>Flavobacteriia</taxon>
        <taxon>Flavobacteriales</taxon>
        <taxon>Flavobacteriaceae</taxon>
        <taxon>Maribacter</taxon>
    </lineage>
</organism>
<dbReference type="InterPro" id="IPR016047">
    <property type="entry name" value="M23ase_b-sheet_dom"/>
</dbReference>
<dbReference type="PANTHER" id="PTHR21666:SF289">
    <property type="entry name" value="L-ALA--D-GLU ENDOPEPTIDASE"/>
    <property type="match status" value="1"/>
</dbReference>
<accession>A0A1M6N8I9</accession>
<dbReference type="SUPFAM" id="SSF51261">
    <property type="entry name" value="Duplicated hybrid motif"/>
    <property type="match status" value="1"/>
</dbReference>
<name>A0A1M6N8I9_9FLAO</name>
<gene>
    <name evidence="3" type="ORF">SAMN04488007_1946</name>
</gene>
<dbReference type="GO" id="GO:0004222">
    <property type="term" value="F:metalloendopeptidase activity"/>
    <property type="evidence" value="ECO:0007669"/>
    <property type="project" value="TreeGrafter"/>
</dbReference>
<evidence type="ECO:0000313" key="4">
    <source>
        <dbReference type="Proteomes" id="UP000184314"/>
    </source>
</evidence>
<dbReference type="Proteomes" id="UP000184314">
    <property type="component" value="Unassembled WGS sequence"/>
</dbReference>
<dbReference type="OrthoDB" id="9801052at2"/>
<dbReference type="STRING" id="228958.SAMN04488007_1946"/>
<sequence length="229" mass="25384">MNTLLQALETYTIKTICILDATISPDVYVPLDLSKSNEDLIDIDITDHAVCQDYIDDVLKSKQGIIAYGGYLEQRNLYNDKEGFTSTSKPVRNIHLGIDFWCDACTKVIVPLNGKVHSFKNNNTIGDYGPTIILEHVLNDITFYTLYGHLAINSLSGLYVGKIFKAGDVLATLGTPDINVNYAPHLHFQIIHDLESNEGDYPGVCAEGQLSFYKENCPDPNVLLKLGVV</sequence>
<protein>
    <submittedName>
        <fullName evidence="3">Peptidase family M23</fullName>
    </submittedName>
</protein>
<dbReference type="CDD" id="cd12797">
    <property type="entry name" value="M23_peptidase"/>
    <property type="match status" value="1"/>
</dbReference>
<dbReference type="InterPro" id="IPR050570">
    <property type="entry name" value="Cell_wall_metabolism_enzyme"/>
</dbReference>
<keyword evidence="1" id="KW-0732">Signal</keyword>